<dbReference type="CDD" id="cd02947">
    <property type="entry name" value="TRX_family"/>
    <property type="match status" value="1"/>
</dbReference>
<evidence type="ECO:0000259" key="1">
    <source>
        <dbReference type="PROSITE" id="PS51352"/>
    </source>
</evidence>
<dbReference type="Gene3D" id="3.40.30.10">
    <property type="entry name" value="Glutaredoxin"/>
    <property type="match status" value="1"/>
</dbReference>
<dbReference type="Proteomes" id="UP000661006">
    <property type="component" value="Unassembled WGS sequence"/>
</dbReference>
<evidence type="ECO:0000313" key="2">
    <source>
        <dbReference type="EMBL" id="MBF0870516.1"/>
    </source>
</evidence>
<dbReference type="SUPFAM" id="SSF52833">
    <property type="entry name" value="Thioredoxin-like"/>
    <property type="match status" value="1"/>
</dbReference>
<protein>
    <submittedName>
        <fullName evidence="2">Thioredoxin family protein</fullName>
    </submittedName>
</protein>
<evidence type="ECO:0000313" key="3">
    <source>
        <dbReference type="Proteomes" id="UP000661006"/>
    </source>
</evidence>
<dbReference type="EMBL" id="JABCQN010000003">
    <property type="protein sequence ID" value="MBF0870516.1"/>
    <property type="molecule type" value="Genomic_DNA"/>
</dbReference>
<reference evidence="2" key="1">
    <citation type="submission" date="2020-04" db="EMBL/GenBank/DDBJ databases">
        <authorList>
            <person name="Sombolestani A."/>
        </authorList>
    </citation>
    <scope>NUCLEOTIDE SEQUENCE</scope>
    <source>
        <strain evidence="2">R71697</strain>
    </source>
</reference>
<feature type="domain" description="Thioredoxin" evidence="1">
    <location>
        <begin position="70"/>
        <end position="207"/>
    </location>
</feature>
<name>A0A9Q2FLC8_GLUJA</name>
<proteinExistence type="predicted"/>
<organism evidence="2 3">
    <name type="scientific">Gluconobacter japonicus</name>
    <dbReference type="NCBI Taxonomy" id="376620"/>
    <lineage>
        <taxon>Bacteria</taxon>
        <taxon>Pseudomonadati</taxon>
        <taxon>Pseudomonadota</taxon>
        <taxon>Alphaproteobacteria</taxon>
        <taxon>Acetobacterales</taxon>
        <taxon>Acetobacteraceae</taxon>
        <taxon>Gluconobacter</taxon>
    </lineage>
</organism>
<comment type="caution">
    <text evidence="2">The sequence shown here is derived from an EMBL/GenBank/DDBJ whole genome shotgun (WGS) entry which is preliminary data.</text>
</comment>
<accession>A0A9Q2FLC8</accession>
<dbReference type="InterPro" id="IPR013766">
    <property type="entry name" value="Thioredoxin_domain"/>
</dbReference>
<dbReference type="Pfam" id="PF13899">
    <property type="entry name" value="Thioredoxin_7"/>
    <property type="match status" value="1"/>
</dbReference>
<dbReference type="InterPro" id="IPR036249">
    <property type="entry name" value="Thioredoxin-like_sf"/>
</dbReference>
<gene>
    <name evidence="2" type="ORF">HKD32_06555</name>
</gene>
<dbReference type="PROSITE" id="PS51352">
    <property type="entry name" value="THIOREDOXIN_2"/>
    <property type="match status" value="1"/>
</dbReference>
<sequence>MRKHSGFYQEHDLKVEFSFNRFSARLRYVMQSLPSMKAFFMRASFLAAAGLGLALSAPFAAHAATTPAPHLSETSAPPVAAPYPDTSVAQAQVKDAFALAAKTGRKVLLDFGGNWCPDCKMLSGIFALPDAKAWLDSQFVIVPVNVGRINTNLDLAQKYGVTIKAVPTVIIVTPDGKALNDDGSKALGNARSMSPQAVLDLISEWNSRG</sequence>
<dbReference type="AlphaFoldDB" id="A0A9Q2FLC8"/>
<reference evidence="2" key="2">
    <citation type="submission" date="2020-11" db="EMBL/GenBank/DDBJ databases">
        <title>Description of novel Gluconobacter species.</title>
        <authorList>
            <person name="Cleenwerck I."/>
            <person name="Cnockaert M."/>
            <person name="Borremans W."/>
            <person name="Wieme A.D."/>
            <person name="De Vuyst L."/>
            <person name="Vandamme P."/>
        </authorList>
    </citation>
    <scope>NUCLEOTIDE SEQUENCE</scope>
    <source>
        <strain evidence="2">R71697</strain>
    </source>
</reference>